<dbReference type="PANTHER" id="PTHR24567:SF26">
    <property type="entry name" value="REGULATORY PROTEIN YEIL"/>
    <property type="match status" value="1"/>
</dbReference>
<keyword evidence="2" id="KW-0238">DNA-binding</keyword>
<dbReference type="CDD" id="cd00038">
    <property type="entry name" value="CAP_ED"/>
    <property type="match status" value="1"/>
</dbReference>
<evidence type="ECO:0000313" key="7">
    <source>
        <dbReference type="Proteomes" id="UP000051888"/>
    </source>
</evidence>
<gene>
    <name evidence="6" type="ORF">AN964_01200</name>
</gene>
<evidence type="ECO:0000256" key="2">
    <source>
        <dbReference type="ARBA" id="ARBA00023125"/>
    </source>
</evidence>
<reference evidence="6 7" key="1">
    <citation type="submission" date="2015-09" db="EMBL/GenBank/DDBJ databases">
        <title>Genome sequencing project for genomic taxonomy and phylogenomics of Bacillus-like bacteria.</title>
        <authorList>
            <person name="Liu B."/>
            <person name="Wang J."/>
            <person name="Zhu Y."/>
            <person name="Liu G."/>
            <person name="Chen Q."/>
            <person name="Chen Z."/>
            <person name="Lan J."/>
            <person name="Che J."/>
            <person name="Ge C."/>
            <person name="Shi H."/>
            <person name="Pan Z."/>
            <person name="Liu X."/>
        </authorList>
    </citation>
    <scope>NUCLEOTIDE SEQUENCE [LARGE SCALE GENOMIC DNA]</scope>
    <source>
        <strain evidence="6 7">LMG 18435</strain>
    </source>
</reference>
<dbReference type="GO" id="GO:0005829">
    <property type="term" value="C:cytosol"/>
    <property type="evidence" value="ECO:0007669"/>
    <property type="project" value="TreeGrafter"/>
</dbReference>
<dbReference type="InterPro" id="IPR014710">
    <property type="entry name" value="RmlC-like_jellyroll"/>
</dbReference>
<dbReference type="Gene3D" id="1.10.10.10">
    <property type="entry name" value="Winged helix-like DNA-binding domain superfamily/Winged helix DNA-binding domain"/>
    <property type="match status" value="1"/>
</dbReference>
<dbReference type="Gene3D" id="2.60.120.10">
    <property type="entry name" value="Jelly Rolls"/>
    <property type="match status" value="1"/>
</dbReference>
<keyword evidence="4" id="KW-0804">Transcription</keyword>
<keyword evidence="1" id="KW-0805">Transcription regulation</keyword>
<dbReference type="InterPro" id="IPR036388">
    <property type="entry name" value="WH-like_DNA-bd_sf"/>
</dbReference>
<keyword evidence="3" id="KW-0010">Activator</keyword>
<dbReference type="STRING" id="157838.AN964_01200"/>
<dbReference type="InterPro" id="IPR036390">
    <property type="entry name" value="WH_DNA-bd_sf"/>
</dbReference>
<dbReference type="GO" id="GO:0003677">
    <property type="term" value="F:DNA binding"/>
    <property type="evidence" value="ECO:0007669"/>
    <property type="project" value="UniProtKB-KW"/>
</dbReference>
<dbReference type="SUPFAM" id="SSF46785">
    <property type="entry name" value="Winged helix' DNA-binding domain"/>
    <property type="match status" value="1"/>
</dbReference>
<dbReference type="SUPFAM" id="SSF51206">
    <property type="entry name" value="cAMP-binding domain-like"/>
    <property type="match status" value="1"/>
</dbReference>
<evidence type="ECO:0000313" key="6">
    <source>
        <dbReference type="EMBL" id="KQL52295.1"/>
    </source>
</evidence>
<dbReference type="InterPro" id="IPR018490">
    <property type="entry name" value="cNMP-bd_dom_sf"/>
</dbReference>
<keyword evidence="7" id="KW-1185">Reference proteome</keyword>
<dbReference type="Pfam" id="PF00027">
    <property type="entry name" value="cNMP_binding"/>
    <property type="match status" value="1"/>
</dbReference>
<dbReference type="PROSITE" id="PS50042">
    <property type="entry name" value="CNMP_BINDING_3"/>
    <property type="match status" value="1"/>
</dbReference>
<name>A0A0Q3WUZ3_9BACI</name>
<comment type="caution">
    <text evidence="6">The sequence shown here is derived from an EMBL/GenBank/DDBJ whole genome shotgun (WGS) entry which is preliminary data.</text>
</comment>
<dbReference type="PATRIC" id="fig|157838.3.peg.260"/>
<dbReference type="InterPro" id="IPR012318">
    <property type="entry name" value="HTH_CRP"/>
</dbReference>
<dbReference type="RefSeq" id="WP_055737976.1">
    <property type="nucleotide sequence ID" value="NZ_JAAIWL010000017.1"/>
</dbReference>
<protein>
    <submittedName>
        <fullName evidence="6">Transcriptional regulator</fullName>
    </submittedName>
</protein>
<feature type="domain" description="Cyclic nucleotide-binding" evidence="5">
    <location>
        <begin position="24"/>
        <end position="128"/>
    </location>
</feature>
<evidence type="ECO:0000256" key="1">
    <source>
        <dbReference type="ARBA" id="ARBA00023015"/>
    </source>
</evidence>
<evidence type="ECO:0000256" key="3">
    <source>
        <dbReference type="ARBA" id="ARBA00023159"/>
    </source>
</evidence>
<proteinExistence type="predicted"/>
<dbReference type="Pfam" id="PF13545">
    <property type="entry name" value="HTH_Crp_2"/>
    <property type="match status" value="1"/>
</dbReference>
<dbReference type="Proteomes" id="UP000051888">
    <property type="component" value="Unassembled WGS sequence"/>
</dbReference>
<dbReference type="AlphaFoldDB" id="A0A0Q3WUZ3"/>
<dbReference type="PANTHER" id="PTHR24567">
    <property type="entry name" value="CRP FAMILY TRANSCRIPTIONAL REGULATORY PROTEIN"/>
    <property type="match status" value="1"/>
</dbReference>
<accession>A0A0Q3WUZ3</accession>
<dbReference type="InterPro" id="IPR050397">
    <property type="entry name" value="Env_Response_Regulators"/>
</dbReference>
<dbReference type="InterPro" id="IPR000595">
    <property type="entry name" value="cNMP-bd_dom"/>
</dbReference>
<dbReference type="GO" id="GO:0003700">
    <property type="term" value="F:DNA-binding transcription factor activity"/>
    <property type="evidence" value="ECO:0007669"/>
    <property type="project" value="TreeGrafter"/>
</dbReference>
<evidence type="ECO:0000259" key="5">
    <source>
        <dbReference type="PROSITE" id="PS50042"/>
    </source>
</evidence>
<evidence type="ECO:0000256" key="4">
    <source>
        <dbReference type="ARBA" id="ARBA00023163"/>
    </source>
</evidence>
<organism evidence="6 7">
    <name type="scientific">Heyndrickxia shackletonii</name>
    <dbReference type="NCBI Taxonomy" id="157838"/>
    <lineage>
        <taxon>Bacteria</taxon>
        <taxon>Bacillati</taxon>
        <taxon>Bacillota</taxon>
        <taxon>Bacilli</taxon>
        <taxon>Bacillales</taxon>
        <taxon>Bacillaceae</taxon>
        <taxon>Heyndrickxia</taxon>
    </lineage>
</organism>
<sequence length="222" mass="25395">MSINLKQACEQFNLPIPLSIQHLLMLRTFHEKEIILQSGKEIDGLYLLIEGRYYVTTREVTGKELLLRYCNPLSVLGDIEILQDCTIQSDCIASSKCTFIFIPLSVYITYLQMDGTFTKLLLKELAYKLQTCTISSRVNALASVEARFAAYLCTIYSDSSTKDYIFTSNLNEVASLIGTTKRHLNRIIKTWGEQDIITRTTEGIKIIDFAKLDLYSEDIRYE</sequence>
<dbReference type="EMBL" id="LJJC01000004">
    <property type="protein sequence ID" value="KQL52295.1"/>
    <property type="molecule type" value="Genomic_DNA"/>
</dbReference>